<dbReference type="GO" id="GO:0032783">
    <property type="term" value="C:super elongation complex"/>
    <property type="evidence" value="ECO:0007669"/>
    <property type="project" value="InterPro"/>
</dbReference>
<evidence type="ECO:0000256" key="4">
    <source>
        <dbReference type="ARBA" id="ARBA00022553"/>
    </source>
</evidence>
<sequence>MSGIPDGTYEIKIGETFLKGSNNKKSAEFNTLRFDFKPASITDGSEAFLAISSNENNGVQVIVPGETKKPTIFHGSKKPLKGDKECLLIFDKNTSELRLEKLSANINVKKSRDAKLSNDVEEQIEKMMKLKEPPPPSPIKIKEEIKKERLFSTSSTSMNEEDDDDEDMFDVDEEASALEQMMVSKQSNSQISVVEQTSNSSIKIETISPQKIQNKNIEINKKLISPSKSKKSILHEDLELSESSSSSSSGEESD</sequence>
<comment type="similarity">
    <text evidence="2">Belongs to the EAF family.</text>
</comment>
<dbReference type="WBParaSite" id="MhA1_Contig658.frz3.gene8">
    <property type="protein sequence ID" value="MhA1_Contig658.frz3.gene8"/>
    <property type="gene ID" value="MhA1_Contig658.frz3.gene8"/>
</dbReference>
<feature type="region of interest" description="Disordered" evidence="10">
    <location>
        <begin position="226"/>
        <end position="254"/>
    </location>
</feature>
<feature type="domain" description="Transcription elongation factor Eaf N-terminal" evidence="11">
    <location>
        <begin position="9"/>
        <end position="113"/>
    </location>
</feature>
<feature type="compositionally biased region" description="Low complexity" evidence="10">
    <location>
        <begin position="241"/>
        <end position="254"/>
    </location>
</feature>
<dbReference type="PANTHER" id="PTHR15970:SF2">
    <property type="entry name" value="ELL-ASSOCIATED FACTOR EAF"/>
    <property type="match status" value="1"/>
</dbReference>
<evidence type="ECO:0000259" key="11">
    <source>
        <dbReference type="Pfam" id="PF09816"/>
    </source>
</evidence>
<evidence type="ECO:0000256" key="1">
    <source>
        <dbReference type="ARBA" id="ARBA00004123"/>
    </source>
</evidence>
<evidence type="ECO:0000256" key="8">
    <source>
        <dbReference type="ARBA" id="ARBA00023242"/>
    </source>
</evidence>
<evidence type="ECO:0000256" key="2">
    <source>
        <dbReference type="ARBA" id="ARBA00007798"/>
    </source>
</evidence>
<proteinExistence type="inferred from homology"/>
<evidence type="ECO:0000256" key="6">
    <source>
        <dbReference type="ARBA" id="ARBA00023159"/>
    </source>
</evidence>
<keyword evidence="4" id="KW-0597">Phosphoprotein</keyword>
<keyword evidence="6" id="KW-0010">Activator</keyword>
<dbReference type="Proteomes" id="UP000095281">
    <property type="component" value="Unplaced"/>
</dbReference>
<keyword evidence="8" id="KW-0539">Nucleus</keyword>
<dbReference type="InterPro" id="IPR027093">
    <property type="entry name" value="EAF_fam"/>
</dbReference>
<dbReference type="InterPro" id="IPR019194">
    <property type="entry name" value="Tscrpt_elong_fac_Eaf_N"/>
</dbReference>
<evidence type="ECO:0000313" key="12">
    <source>
        <dbReference type="Proteomes" id="UP000095281"/>
    </source>
</evidence>
<organism evidence="12 13">
    <name type="scientific">Meloidogyne hapla</name>
    <name type="common">Root-knot nematode worm</name>
    <dbReference type="NCBI Taxonomy" id="6305"/>
    <lineage>
        <taxon>Eukaryota</taxon>
        <taxon>Metazoa</taxon>
        <taxon>Ecdysozoa</taxon>
        <taxon>Nematoda</taxon>
        <taxon>Chromadorea</taxon>
        <taxon>Rhabditida</taxon>
        <taxon>Tylenchina</taxon>
        <taxon>Tylenchomorpha</taxon>
        <taxon>Tylenchoidea</taxon>
        <taxon>Meloidogynidae</taxon>
        <taxon>Meloidogyninae</taxon>
        <taxon>Meloidogyne</taxon>
    </lineage>
</organism>
<keyword evidence="12" id="KW-1185">Reference proteome</keyword>
<accession>A0A1I8BUQ5</accession>
<comment type="subcellular location">
    <subcellularLocation>
        <location evidence="1">Nucleus</location>
    </subcellularLocation>
</comment>
<dbReference type="PANTHER" id="PTHR15970">
    <property type="entry name" value="ELL-ASSOCIATED FACTOR EAF"/>
    <property type="match status" value="1"/>
</dbReference>
<dbReference type="OMA" id="EECKECY"/>
<evidence type="ECO:0000256" key="5">
    <source>
        <dbReference type="ARBA" id="ARBA00023015"/>
    </source>
</evidence>
<evidence type="ECO:0000256" key="9">
    <source>
        <dbReference type="ARBA" id="ARBA00025617"/>
    </source>
</evidence>
<dbReference type="GO" id="GO:0003711">
    <property type="term" value="F:transcription elongation factor activity"/>
    <property type="evidence" value="ECO:0007669"/>
    <property type="project" value="TreeGrafter"/>
</dbReference>
<evidence type="ECO:0000313" key="13">
    <source>
        <dbReference type="WBParaSite" id="MhA1_Contig658.frz3.gene8"/>
    </source>
</evidence>
<keyword evidence="7" id="KW-0804">Transcription</keyword>
<reference evidence="13" key="1">
    <citation type="submission" date="2016-11" db="UniProtKB">
        <authorList>
            <consortium name="WormBaseParasite"/>
        </authorList>
    </citation>
    <scope>IDENTIFICATION</scope>
</reference>
<keyword evidence="5" id="KW-0805">Transcription regulation</keyword>
<feature type="region of interest" description="Disordered" evidence="10">
    <location>
        <begin position="148"/>
        <end position="167"/>
    </location>
</feature>
<evidence type="ECO:0000256" key="10">
    <source>
        <dbReference type="SAM" id="MobiDB-lite"/>
    </source>
</evidence>
<comment type="function">
    <text evidence="9">Promotes transcriptional elongation by Su(Tpl)/ELL. Essential for development.</text>
</comment>
<protein>
    <recommendedName>
        <fullName evidence="3">Ell-associated factor Eaf</fullName>
    </recommendedName>
</protein>
<evidence type="ECO:0000256" key="3">
    <source>
        <dbReference type="ARBA" id="ARBA00021452"/>
    </source>
</evidence>
<name>A0A1I8BUQ5_MELHA</name>
<dbReference type="GO" id="GO:0006368">
    <property type="term" value="P:transcription elongation by RNA polymerase II"/>
    <property type="evidence" value="ECO:0007669"/>
    <property type="project" value="InterPro"/>
</dbReference>
<dbReference type="AlphaFoldDB" id="A0A1I8BUQ5"/>
<dbReference type="Pfam" id="PF09816">
    <property type="entry name" value="EAF"/>
    <property type="match status" value="1"/>
</dbReference>
<evidence type="ECO:0000256" key="7">
    <source>
        <dbReference type="ARBA" id="ARBA00023163"/>
    </source>
</evidence>